<dbReference type="CDD" id="cd03455">
    <property type="entry name" value="SAV4209"/>
    <property type="match status" value="1"/>
</dbReference>
<dbReference type="SUPFAM" id="SSF54637">
    <property type="entry name" value="Thioesterase/thiol ester dehydrase-isomerase"/>
    <property type="match status" value="1"/>
</dbReference>
<dbReference type="InParanoid" id="Q6CNG9"/>
<accession>Q6CNG9</accession>
<name>Q6CNG9_KLULA</name>
<dbReference type="OMA" id="MWAGSQF"/>
<dbReference type="GO" id="GO:0019171">
    <property type="term" value="F:(3R)-hydroxyacyl-[acyl-carrier-protein] dehydratase activity"/>
    <property type="evidence" value="ECO:0007669"/>
    <property type="project" value="TreeGrafter"/>
</dbReference>
<dbReference type="InterPro" id="IPR029069">
    <property type="entry name" value="HotDog_dom_sf"/>
</dbReference>
<evidence type="ECO:0000313" key="2">
    <source>
        <dbReference type="Proteomes" id="UP000000598"/>
    </source>
</evidence>
<dbReference type="FunCoup" id="Q6CNG9">
    <property type="interactions" value="58"/>
</dbReference>
<dbReference type="eggNOG" id="ENOG502S5QU">
    <property type="taxonomic scope" value="Eukaryota"/>
</dbReference>
<dbReference type="Proteomes" id="UP000000598">
    <property type="component" value="Chromosome E"/>
</dbReference>
<dbReference type="Gene3D" id="3.10.129.10">
    <property type="entry name" value="Hotdog Thioesterase"/>
    <property type="match status" value="1"/>
</dbReference>
<dbReference type="PANTHER" id="PTHR28152">
    <property type="entry name" value="HYDROXYACYL-THIOESTER DEHYDRATASE TYPE 2, MITOCHONDRIAL"/>
    <property type="match status" value="1"/>
</dbReference>
<dbReference type="STRING" id="284590.Q6CNG9"/>
<proteinExistence type="predicted"/>
<dbReference type="PaxDb" id="284590-Q6CNG9"/>
<evidence type="ECO:0000313" key="1">
    <source>
        <dbReference type="EMBL" id="CAG99607.1"/>
    </source>
</evidence>
<dbReference type="GO" id="GO:0005739">
    <property type="term" value="C:mitochondrion"/>
    <property type="evidence" value="ECO:0007669"/>
    <property type="project" value="TreeGrafter"/>
</dbReference>
<dbReference type="PANTHER" id="PTHR28152:SF1">
    <property type="entry name" value="HYDROXYACYL-THIOESTER DEHYDRATASE TYPE 2, MITOCHONDRIAL"/>
    <property type="match status" value="1"/>
</dbReference>
<keyword evidence="2" id="KW-1185">Reference proteome</keyword>
<sequence>MQWHISDYINPVTVQRYQTLVTSILPKAKVSNDISLSGSHLLFFHPVTAALSEDGYYSYQTPGAILKREVPFRRRMWVQGSIEFKKSLTDGWYNCQEELKFIKELNKDHFVGLKRTIRDEKGYLYVKELRTLIYTNQKVSDKVITKSEDYSTREIINLEDIDVMVYSSISSNPHRIHWDRDYSRNVEGYRDVIVQGPFLVQLVINYFEQCFGRQVSSIKYKNTSHVYAGTDLEICHNGLGKDGQISIILRDPKDSHKVYFECKIASCIHIE</sequence>
<organism evidence="1 2">
    <name type="scientific">Kluyveromyces lactis (strain ATCC 8585 / CBS 2359 / DSM 70799 / NBRC 1267 / NRRL Y-1140 / WM37)</name>
    <name type="common">Yeast</name>
    <name type="synonym">Candida sphaerica</name>
    <dbReference type="NCBI Taxonomy" id="284590"/>
    <lineage>
        <taxon>Eukaryota</taxon>
        <taxon>Fungi</taxon>
        <taxon>Dikarya</taxon>
        <taxon>Ascomycota</taxon>
        <taxon>Saccharomycotina</taxon>
        <taxon>Saccharomycetes</taxon>
        <taxon>Saccharomycetales</taxon>
        <taxon>Saccharomycetaceae</taxon>
        <taxon>Kluyveromyces</taxon>
    </lineage>
</organism>
<dbReference type="EMBL" id="CR382125">
    <property type="protein sequence ID" value="CAG99607.1"/>
    <property type="molecule type" value="Genomic_DNA"/>
</dbReference>
<dbReference type="HOGENOM" id="CLU_028690_2_0_1"/>
<dbReference type="InterPro" id="IPR052741">
    <property type="entry name" value="Mitochondrial_HTD2"/>
</dbReference>
<dbReference type="KEGG" id="kla:KLLA0_E12651g"/>
<gene>
    <name evidence="1" type="ORF">KLLA0_E12651g</name>
</gene>
<dbReference type="AlphaFoldDB" id="Q6CNG9"/>
<reference evidence="1 2" key="1">
    <citation type="journal article" date="2004" name="Nature">
        <title>Genome evolution in yeasts.</title>
        <authorList>
            <consortium name="Genolevures"/>
            <person name="Dujon B."/>
            <person name="Sherman D."/>
            <person name="Fischer G."/>
            <person name="Durrens P."/>
            <person name="Casaregola S."/>
            <person name="Lafontaine I."/>
            <person name="de Montigny J."/>
            <person name="Marck C."/>
            <person name="Neuveglise C."/>
            <person name="Talla E."/>
            <person name="Goffard N."/>
            <person name="Frangeul L."/>
            <person name="Aigle M."/>
            <person name="Anthouard V."/>
            <person name="Babour A."/>
            <person name="Barbe V."/>
            <person name="Barnay S."/>
            <person name="Blanchin S."/>
            <person name="Beckerich J.M."/>
            <person name="Beyne E."/>
            <person name="Bleykasten C."/>
            <person name="Boisrame A."/>
            <person name="Boyer J."/>
            <person name="Cattolico L."/>
            <person name="Confanioleri F."/>
            <person name="de Daruvar A."/>
            <person name="Despons L."/>
            <person name="Fabre E."/>
            <person name="Fairhead C."/>
            <person name="Ferry-Dumazet H."/>
            <person name="Groppi A."/>
            <person name="Hantraye F."/>
            <person name="Hennequin C."/>
            <person name="Jauniaux N."/>
            <person name="Joyet P."/>
            <person name="Kachouri R."/>
            <person name="Kerrest A."/>
            <person name="Koszul R."/>
            <person name="Lemaire M."/>
            <person name="Lesur I."/>
            <person name="Ma L."/>
            <person name="Muller H."/>
            <person name="Nicaud J.M."/>
            <person name="Nikolski M."/>
            <person name="Oztas S."/>
            <person name="Ozier-Kalogeropoulos O."/>
            <person name="Pellenz S."/>
            <person name="Potier S."/>
            <person name="Richard G.F."/>
            <person name="Straub M.L."/>
            <person name="Suleau A."/>
            <person name="Swennene D."/>
            <person name="Tekaia F."/>
            <person name="Wesolowski-Louvel M."/>
            <person name="Westhof E."/>
            <person name="Wirth B."/>
            <person name="Zeniou-Meyer M."/>
            <person name="Zivanovic I."/>
            <person name="Bolotin-Fukuhara M."/>
            <person name="Thierry A."/>
            <person name="Bouchier C."/>
            <person name="Caudron B."/>
            <person name="Scarpelli C."/>
            <person name="Gaillardin C."/>
            <person name="Weissenbach J."/>
            <person name="Wincker P."/>
            <person name="Souciet J.L."/>
        </authorList>
    </citation>
    <scope>NUCLEOTIDE SEQUENCE [LARGE SCALE GENOMIC DNA]</scope>
    <source>
        <strain evidence="2">ATCC 8585 / CBS 2359 / DSM 70799 / NBRC 1267 / NRRL Y-1140 / WM37</strain>
    </source>
</reference>
<protein>
    <submittedName>
        <fullName evidence="1">KLLA0E12651p</fullName>
    </submittedName>
</protein>